<feature type="compositionally biased region" description="Basic and acidic residues" evidence="1">
    <location>
        <begin position="124"/>
        <end position="135"/>
    </location>
</feature>
<dbReference type="Proteomes" id="UP000256805">
    <property type="component" value="Unassembled WGS sequence"/>
</dbReference>
<evidence type="ECO:0000313" key="2">
    <source>
        <dbReference type="EMBL" id="SPS02248.1"/>
    </source>
</evidence>
<dbReference type="EMBL" id="OVTA01000062">
    <property type="protein sequence ID" value="SPS02248.1"/>
    <property type="molecule type" value="Genomic_DNA"/>
</dbReference>
<organism evidence="2 3">
    <name type="scientific">Cupriavidus taiwanensis</name>
    <dbReference type="NCBI Taxonomy" id="164546"/>
    <lineage>
        <taxon>Bacteria</taxon>
        <taxon>Pseudomonadati</taxon>
        <taxon>Pseudomonadota</taxon>
        <taxon>Betaproteobacteria</taxon>
        <taxon>Burkholderiales</taxon>
        <taxon>Burkholderiaceae</taxon>
        <taxon>Cupriavidus</taxon>
    </lineage>
</organism>
<feature type="region of interest" description="Disordered" evidence="1">
    <location>
        <begin position="84"/>
        <end position="135"/>
    </location>
</feature>
<evidence type="ECO:0000256" key="1">
    <source>
        <dbReference type="SAM" id="MobiDB-lite"/>
    </source>
</evidence>
<sequence length="135" mass="14795">MRQMGYSIRAPAGSLFLRPFNGRLRYEGLPGSTTLESADVWADVPRELTTTGVKRLFDRLRLADLCLRSGPGRNVARLQQLAGDISISQPANARPARTGTGPESPGVLAHLPSQLRTPLLESPPHLRDVRGRDRC</sequence>
<name>A0A375JAW6_9BURK</name>
<dbReference type="AlphaFoldDB" id="A0A375JAW6"/>
<gene>
    <name evidence="2" type="ORF">CBM2634_P20033</name>
</gene>
<accession>A0A375JAW6</accession>
<protein>
    <submittedName>
        <fullName evidence="2">Uncharacterized protein</fullName>
    </submittedName>
</protein>
<evidence type="ECO:0000313" key="3">
    <source>
        <dbReference type="Proteomes" id="UP000256805"/>
    </source>
</evidence>
<proteinExistence type="predicted"/>
<reference evidence="2 3" key="1">
    <citation type="submission" date="2018-01" db="EMBL/GenBank/DDBJ databases">
        <authorList>
            <person name="Gaut B.S."/>
            <person name="Morton B.R."/>
            <person name="Clegg M.T."/>
            <person name="Duvall M.R."/>
        </authorList>
    </citation>
    <scope>NUCLEOTIDE SEQUENCE [LARGE SCALE GENOMIC DNA]</scope>
    <source>
        <strain evidence="2">Cupriavidus taiwanensis cmp 52</strain>
    </source>
</reference>